<dbReference type="Proteomes" id="UP001500238">
    <property type="component" value="Unassembled WGS sequence"/>
</dbReference>
<dbReference type="InterPro" id="IPR009734">
    <property type="entry name" value="Myoviridae_GpU"/>
</dbReference>
<evidence type="ECO:0000313" key="1">
    <source>
        <dbReference type="EMBL" id="GAA0672609.1"/>
    </source>
</evidence>
<keyword evidence="2" id="KW-1185">Reference proteome</keyword>
<comment type="caution">
    <text evidence="1">The sequence shown here is derived from an EMBL/GenBank/DDBJ whole genome shotgun (WGS) entry which is preliminary data.</text>
</comment>
<dbReference type="Pfam" id="PF06995">
    <property type="entry name" value="Phage_P2_GpU"/>
    <property type="match status" value="1"/>
</dbReference>
<proteinExistence type="predicted"/>
<dbReference type="RefSeq" id="WP_163958403.1">
    <property type="nucleotide sequence ID" value="NZ_BAAAES010000009.1"/>
</dbReference>
<dbReference type="EMBL" id="BAAAES010000009">
    <property type="protein sequence ID" value="GAA0672609.1"/>
    <property type="molecule type" value="Genomic_DNA"/>
</dbReference>
<name>A0ABP3T0W3_9SPHN</name>
<dbReference type="PIRSF" id="PIRSF029208">
    <property type="entry name" value="Phage_tail_GPU"/>
    <property type="match status" value="1"/>
</dbReference>
<organism evidence="1 2">
    <name type="scientific">Sphingomonas insulae</name>
    <dbReference type="NCBI Taxonomy" id="424800"/>
    <lineage>
        <taxon>Bacteria</taxon>
        <taxon>Pseudomonadati</taxon>
        <taxon>Pseudomonadota</taxon>
        <taxon>Alphaproteobacteria</taxon>
        <taxon>Sphingomonadales</taxon>
        <taxon>Sphingomonadaceae</taxon>
        <taxon>Sphingomonas</taxon>
    </lineage>
</organism>
<gene>
    <name evidence="1" type="ORF">GCM10009102_24890</name>
</gene>
<evidence type="ECO:0000313" key="2">
    <source>
        <dbReference type="Proteomes" id="UP001500238"/>
    </source>
</evidence>
<reference evidence="2" key="1">
    <citation type="journal article" date="2019" name="Int. J. Syst. Evol. Microbiol.">
        <title>The Global Catalogue of Microorganisms (GCM) 10K type strain sequencing project: providing services to taxonomists for standard genome sequencing and annotation.</title>
        <authorList>
            <consortium name="The Broad Institute Genomics Platform"/>
            <consortium name="The Broad Institute Genome Sequencing Center for Infectious Disease"/>
            <person name="Wu L."/>
            <person name="Ma J."/>
        </authorList>
    </citation>
    <scope>NUCLEOTIDE SEQUENCE [LARGE SCALE GENOMIC DNA]</scope>
    <source>
        <strain evidence="2">JCM 14603</strain>
    </source>
</reference>
<sequence>MLLALGMFVFSIDTLAFDDLNRRANWRHATSTRVGTRDATQFTGPGEETISLPGSVFHEIADGSVSIDELRAMANTGDAWSLVDGRGYVYGAFVITGIDDRGKGFFPDGTPRQIDFSIELLRVDHDDA</sequence>
<accession>A0ABP3T0W3</accession>
<dbReference type="InterPro" id="IPR016912">
    <property type="entry name" value="Phage_P2_GpU"/>
</dbReference>
<protein>
    <submittedName>
        <fullName evidence="1">Phage tail protein</fullName>
    </submittedName>
</protein>